<dbReference type="PANTHER" id="PTHR10138:SF0">
    <property type="entry name" value="TRYPTOPHAN 2,3-DIOXYGENASE"/>
    <property type="match status" value="1"/>
</dbReference>
<dbReference type="GO" id="GO:0004833">
    <property type="term" value="F:L-tryptophan 2,3-dioxygenase activity"/>
    <property type="evidence" value="ECO:0007669"/>
    <property type="project" value="InterPro"/>
</dbReference>
<protein>
    <submittedName>
        <fullName evidence="1">Tryptophan 2,3-dioxygenase (Vermilion)</fullName>
    </submittedName>
</protein>
<gene>
    <name evidence="1" type="ORF">SAMN05443637_108137</name>
</gene>
<proteinExistence type="predicted"/>
<dbReference type="AlphaFoldDB" id="A0A1M6TMW5"/>
<dbReference type="SUPFAM" id="SSF140959">
    <property type="entry name" value="Indolic compounds 2,3-dioxygenase-like"/>
    <property type="match status" value="1"/>
</dbReference>
<dbReference type="InterPro" id="IPR037217">
    <property type="entry name" value="Trp/Indoleamine_2_3_dOase-like"/>
</dbReference>
<reference evidence="1 2" key="1">
    <citation type="submission" date="2016-11" db="EMBL/GenBank/DDBJ databases">
        <authorList>
            <person name="Jaros S."/>
            <person name="Januszkiewicz K."/>
            <person name="Wedrychowicz H."/>
        </authorList>
    </citation>
    <scope>NUCLEOTIDE SEQUENCE [LARGE SCALE GENOMIC DNA]</scope>
    <source>
        <strain evidence="1 2">DSM 43832</strain>
    </source>
</reference>
<keyword evidence="1" id="KW-0560">Oxidoreductase</keyword>
<dbReference type="RefSeq" id="WP_143172114.1">
    <property type="nucleotide sequence ID" value="NZ_CALGVN010000008.1"/>
</dbReference>
<name>A0A1M6TMW5_PSETH</name>
<keyword evidence="2" id="KW-1185">Reference proteome</keyword>
<dbReference type="Pfam" id="PF03301">
    <property type="entry name" value="Trp_dioxygenase"/>
    <property type="match status" value="1"/>
</dbReference>
<dbReference type="GO" id="GO:0019441">
    <property type="term" value="P:L-tryptophan catabolic process to kynurenine"/>
    <property type="evidence" value="ECO:0007669"/>
    <property type="project" value="InterPro"/>
</dbReference>
<dbReference type="GO" id="GO:0046872">
    <property type="term" value="F:metal ion binding"/>
    <property type="evidence" value="ECO:0007669"/>
    <property type="project" value="InterPro"/>
</dbReference>
<evidence type="ECO:0000313" key="1">
    <source>
        <dbReference type="EMBL" id="SHK58246.1"/>
    </source>
</evidence>
<keyword evidence="1" id="KW-0223">Dioxygenase</keyword>
<evidence type="ECO:0000313" key="2">
    <source>
        <dbReference type="Proteomes" id="UP000184363"/>
    </source>
</evidence>
<accession>A0A1M6TMW5</accession>
<dbReference type="PANTHER" id="PTHR10138">
    <property type="entry name" value="TRYPTOPHAN 2,3-DIOXYGENASE"/>
    <property type="match status" value="1"/>
</dbReference>
<dbReference type="Proteomes" id="UP000184363">
    <property type="component" value="Unassembled WGS sequence"/>
</dbReference>
<dbReference type="EMBL" id="FRAP01000008">
    <property type="protein sequence ID" value="SHK58246.1"/>
    <property type="molecule type" value="Genomic_DNA"/>
</dbReference>
<dbReference type="GO" id="GO:0020037">
    <property type="term" value="F:heme binding"/>
    <property type="evidence" value="ECO:0007669"/>
    <property type="project" value="InterPro"/>
</dbReference>
<dbReference type="GO" id="GO:0019442">
    <property type="term" value="P:L-tryptophan catabolic process to acetyl-CoA"/>
    <property type="evidence" value="ECO:0007669"/>
    <property type="project" value="TreeGrafter"/>
</dbReference>
<sequence length="369" mass="40227">MEQQDPGLALARQVYARIDATGTAVFPGELLEELAAHRAGSADPYLRAFLDSVLARRDDRFVNRHYLALPLVELVLSDPESGLDPDRLAALLMADVIRHEVRTAGRPDAPAPAVLAKRLKHARRFVAHALGEPDTDGCPVTGLPEPPATRAGAWLALSVPRVSARHDEYFFLRALQCHELTFTTLVADVRGATTALRAGDSRRAADLLEHAVTVFGRAALLFRLVATMSPEAFGDFRQHTEGASAVQSDQYKRFEVSCGRPTAERLASLAFDGVPTVRAEVFAGHDDLSRAYLDAYADRPPHPRLAAAMARLEDVHQRWKTTHHSLASRMLGDLPGSGYSSGVPYLSGCLRNRLFWRVGAAECPMPAAS</sequence>
<organism evidence="1 2">
    <name type="scientific">Pseudonocardia thermophila</name>
    <dbReference type="NCBI Taxonomy" id="1848"/>
    <lineage>
        <taxon>Bacteria</taxon>
        <taxon>Bacillati</taxon>
        <taxon>Actinomycetota</taxon>
        <taxon>Actinomycetes</taxon>
        <taxon>Pseudonocardiales</taxon>
        <taxon>Pseudonocardiaceae</taxon>
        <taxon>Pseudonocardia</taxon>
    </lineage>
</organism>
<dbReference type="STRING" id="1848.SAMN05443637_108137"/>
<dbReference type="InterPro" id="IPR004981">
    <property type="entry name" value="Trp_2_3_dOase"/>
</dbReference>
<dbReference type="Gene3D" id="1.20.58.480">
    <property type="match status" value="1"/>
</dbReference>
<dbReference type="OrthoDB" id="4444951at2"/>